<dbReference type="SUPFAM" id="SSF55347">
    <property type="entry name" value="Glyceraldehyde-3-phosphate dehydrogenase-like, C-terminal domain"/>
    <property type="match status" value="1"/>
</dbReference>
<dbReference type="SUPFAM" id="SSF51735">
    <property type="entry name" value="NAD(P)-binding Rossmann-fold domains"/>
    <property type="match status" value="1"/>
</dbReference>
<dbReference type="InterPro" id="IPR050463">
    <property type="entry name" value="Gfo/Idh/MocA_oxidrdct_glycsds"/>
</dbReference>
<name>A0A4R3LR62_9HYPH</name>
<dbReference type="GO" id="GO:0000166">
    <property type="term" value="F:nucleotide binding"/>
    <property type="evidence" value="ECO:0007669"/>
    <property type="project" value="InterPro"/>
</dbReference>
<sequence>MAERLIRIAMNGVTGRLGQNQHLVNSILAIRREGGLPLANGDRLMPEPILVGRNADKLARLAAAHGVADWSTDMAAVLADPEVEIYFDVAATAGRRERALAAIAAGKHIYLEKPIADTLEDALAIARAAAGAGLCNAVVQDKVFLPGFQKLRKLKRAGFFGRVLSVKLDFGWWIFDGEMHPAQRSSWNYRKAEGGGLILDMFPHWRYMIDGLVAPVTAVSCRHATVTPTRRDEAGQPYAVDVEDEVAATFELEGGAFAQVTSSWATRVRKDDMLTLQVDGEKGSALATLHRCFIQPDVATPKPAWNVQTRVDHDFQADWQEVPDVDPFKNSYRCGWELFLKHVVEGAPFPSPLIEGAKGLQLVDACYRSNRERRWVDLPALAL</sequence>
<dbReference type="InterPro" id="IPR055170">
    <property type="entry name" value="GFO_IDH_MocA-like_dom"/>
</dbReference>
<evidence type="ECO:0000313" key="5">
    <source>
        <dbReference type="Proteomes" id="UP000294664"/>
    </source>
</evidence>
<dbReference type="GO" id="GO:0016491">
    <property type="term" value="F:oxidoreductase activity"/>
    <property type="evidence" value="ECO:0007669"/>
    <property type="project" value="UniProtKB-KW"/>
</dbReference>
<keyword evidence="1" id="KW-0560">Oxidoreductase</keyword>
<keyword evidence="5" id="KW-1185">Reference proteome</keyword>
<feature type="domain" description="GFO/IDH/MocA-like oxidoreductase" evidence="3">
    <location>
        <begin position="148"/>
        <end position="285"/>
    </location>
</feature>
<dbReference type="Gene3D" id="3.40.50.720">
    <property type="entry name" value="NAD(P)-binding Rossmann-like Domain"/>
    <property type="match status" value="1"/>
</dbReference>
<dbReference type="InterPro" id="IPR000683">
    <property type="entry name" value="Gfo/Idh/MocA-like_OxRdtase_N"/>
</dbReference>
<comment type="caution">
    <text evidence="4">The sequence shown here is derived from an EMBL/GenBank/DDBJ whole genome shotgun (WGS) entry which is preliminary data.</text>
</comment>
<gene>
    <name evidence="4" type="ORF">EDC64_12117</name>
</gene>
<dbReference type="EMBL" id="SMAI01000021">
    <property type="protein sequence ID" value="TCT00597.1"/>
    <property type="molecule type" value="Genomic_DNA"/>
</dbReference>
<evidence type="ECO:0000259" key="2">
    <source>
        <dbReference type="Pfam" id="PF01408"/>
    </source>
</evidence>
<dbReference type="Gene3D" id="3.30.360.10">
    <property type="entry name" value="Dihydrodipicolinate Reductase, domain 2"/>
    <property type="match status" value="1"/>
</dbReference>
<evidence type="ECO:0000259" key="3">
    <source>
        <dbReference type="Pfam" id="PF22725"/>
    </source>
</evidence>
<dbReference type="PANTHER" id="PTHR43818">
    <property type="entry name" value="BCDNA.GH03377"/>
    <property type="match status" value="1"/>
</dbReference>
<dbReference type="OrthoDB" id="9801953at2"/>
<protein>
    <submittedName>
        <fullName evidence="4">Putative dehydrogenase</fullName>
    </submittedName>
</protein>
<feature type="domain" description="Gfo/Idh/MocA-like oxidoreductase N-terminal" evidence="2">
    <location>
        <begin position="50"/>
        <end position="135"/>
    </location>
</feature>
<dbReference type="Pfam" id="PF01408">
    <property type="entry name" value="GFO_IDH_MocA"/>
    <property type="match status" value="1"/>
</dbReference>
<dbReference type="Pfam" id="PF22725">
    <property type="entry name" value="GFO_IDH_MocA_C3"/>
    <property type="match status" value="1"/>
</dbReference>
<evidence type="ECO:0000313" key="4">
    <source>
        <dbReference type="EMBL" id="TCT00597.1"/>
    </source>
</evidence>
<organism evidence="4 5">
    <name type="scientific">Aquabacter spiritensis</name>
    <dbReference type="NCBI Taxonomy" id="933073"/>
    <lineage>
        <taxon>Bacteria</taxon>
        <taxon>Pseudomonadati</taxon>
        <taxon>Pseudomonadota</taxon>
        <taxon>Alphaproteobacteria</taxon>
        <taxon>Hyphomicrobiales</taxon>
        <taxon>Xanthobacteraceae</taxon>
        <taxon>Aquabacter</taxon>
    </lineage>
</organism>
<reference evidence="4 5" key="1">
    <citation type="submission" date="2019-03" db="EMBL/GenBank/DDBJ databases">
        <title>Genomic Encyclopedia of Type Strains, Phase IV (KMG-IV): sequencing the most valuable type-strain genomes for metagenomic binning, comparative biology and taxonomic classification.</title>
        <authorList>
            <person name="Goeker M."/>
        </authorList>
    </citation>
    <scope>NUCLEOTIDE SEQUENCE [LARGE SCALE GENOMIC DNA]</scope>
    <source>
        <strain evidence="4 5">DSM 9035</strain>
    </source>
</reference>
<dbReference type="InterPro" id="IPR036291">
    <property type="entry name" value="NAD(P)-bd_dom_sf"/>
</dbReference>
<evidence type="ECO:0000256" key="1">
    <source>
        <dbReference type="ARBA" id="ARBA00023002"/>
    </source>
</evidence>
<dbReference type="PANTHER" id="PTHR43818:SF11">
    <property type="entry name" value="BCDNA.GH03377"/>
    <property type="match status" value="1"/>
</dbReference>
<accession>A0A4R3LR62</accession>
<dbReference type="RefSeq" id="WP_132035930.1">
    <property type="nucleotide sequence ID" value="NZ_SMAI01000021.1"/>
</dbReference>
<dbReference type="AlphaFoldDB" id="A0A4R3LR62"/>
<proteinExistence type="predicted"/>
<dbReference type="Proteomes" id="UP000294664">
    <property type="component" value="Unassembled WGS sequence"/>
</dbReference>